<evidence type="ECO:0000256" key="6">
    <source>
        <dbReference type="ARBA" id="ARBA00023136"/>
    </source>
</evidence>
<feature type="domain" description="TonB-dependent receptor plug" evidence="11">
    <location>
        <begin position="107"/>
        <end position="212"/>
    </location>
</feature>
<dbReference type="Gene3D" id="2.40.170.20">
    <property type="entry name" value="TonB-dependent receptor, beta-barrel domain"/>
    <property type="match status" value="1"/>
</dbReference>
<dbReference type="Proteomes" id="UP000004095">
    <property type="component" value="Unassembled WGS sequence"/>
</dbReference>
<organism evidence="12 13">
    <name type="scientific">Microscilla marina ATCC 23134</name>
    <dbReference type="NCBI Taxonomy" id="313606"/>
    <lineage>
        <taxon>Bacteria</taxon>
        <taxon>Pseudomonadati</taxon>
        <taxon>Bacteroidota</taxon>
        <taxon>Cytophagia</taxon>
        <taxon>Cytophagales</taxon>
        <taxon>Microscillaceae</taxon>
        <taxon>Microscilla</taxon>
    </lineage>
</organism>
<dbReference type="GO" id="GO:0009279">
    <property type="term" value="C:cell outer membrane"/>
    <property type="evidence" value="ECO:0007669"/>
    <property type="project" value="UniProtKB-SubCell"/>
</dbReference>
<comment type="subcellular location">
    <subcellularLocation>
        <location evidence="1 8">Cell outer membrane</location>
        <topology evidence="1 8">Multi-pass membrane protein</topology>
    </subcellularLocation>
</comment>
<evidence type="ECO:0000256" key="7">
    <source>
        <dbReference type="ARBA" id="ARBA00023237"/>
    </source>
</evidence>
<gene>
    <name evidence="12" type="ORF">M23134_04773</name>
</gene>
<evidence type="ECO:0000313" key="13">
    <source>
        <dbReference type="Proteomes" id="UP000004095"/>
    </source>
</evidence>
<evidence type="ECO:0000256" key="8">
    <source>
        <dbReference type="PROSITE-ProRule" id="PRU01360"/>
    </source>
</evidence>
<reference evidence="12 13" key="1">
    <citation type="submission" date="2007-01" db="EMBL/GenBank/DDBJ databases">
        <authorList>
            <person name="Haygood M."/>
            <person name="Podell S."/>
            <person name="Anderson C."/>
            <person name="Hopkinson B."/>
            <person name="Roe K."/>
            <person name="Barbeau K."/>
            <person name="Gaasterland T."/>
            <person name="Ferriera S."/>
            <person name="Johnson J."/>
            <person name="Kravitz S."/>
            <person name="Beeson K."/>
            <person name="Sutton G."/>
            <person name="Rogers Y.-H."/>
            <person name="Friedman R."/>
            <person name="Frazier M."/>
            <person name="Venter J.C."/>
        </authorList>
    </citation>
    <scope>NUCLEOTIDE SEQUENCE [LARGE SCALE GENOMIC DNA]</scope>
    <source>
        <strain evidence="12 13">ATCC 23134</strain>
    </source>
</reference>
<keyword evidence="2 8" id="KW-0813">Transport</keyword>
<dbReference type="eggNOG" id="COG4771">
    <property type="taxonomic scope" value="Bacteria"/>
</dbReference>
<dbReference type="GO" id="GO:0044718">
    <property type="term" value="P:siderophore transmembrane transport"/>
    <property type="evidence" value="ECO:0007669"/>
    <property type="project" value="TreeGrafter"/>
</dbReference>
<evidence type="ECO:0000256" key="1">
    <source>
        <dbReference type="ARBA" id="ARBA00004571"/>
    </source>
</evidence>
<evidence type="ECO:0000259" key="11">
    <source>
        <dbReference type="Pfam" id="PF07715"/>
    </source>
</evidence>
<sequence length="744" mass="83089">MATTSVFAQSGKITGKVTLKDGTPVSFANITLANTPMGTASDEKGRFTITNVPYGNYTLKFSAIGYASNSQTISIKSLVNTINIEVAENAEELDEIVVTGTMKAISRKESPVPVEVYSPSYFKKNPTPVLFEALQIVNGVRPQLNCAVCNTGDIHINGMEGPYTMVLIDGMPIVSGLSTVYGLNGIPNSMIERVEVVKGPASTLYGSEAVGGLINVITKTPENVALFSADVMATSWQEYNADLAVKFGKKNATSLLGVNYYNYSNPLDNNGDGFTDITLQNRVSVFNKWNFKRINNRVASIAGRFIYEDRWGGQMNWTPQYRGSDQIYGESIYTARYELMGAYQLPLDSEKIMANFSYSHHDQNSVYGDMWYIAQQQIAFGQLVWDKKISKSHDALFGLALRYTWYDDNTPATRIGDENSGTNKPDEIYLPGIFVQDEIKLGNKHKVLLGARYDYNSEHGSIFTPRFNYKWTPNKNNIFRLSFGNGFRVVNLFTEDHAATTGARDVIVTEALRPERSVNVNLNYQKFIPTSVGVLSLDATAFHTRFSNKIIADYETNDDQIIYDNLDGYAVSQGVSLNLDFAFTFPLKIMAGATLMDVYAMEKNAVGQLERNRQLLTENISGTFAISYTFSRWNLSIDYTGNVYGPMRLPILENDFRNEFSETYSLQNIQITKKFNNGLEIYGGVKNLLNFTPPANSIMRAFDPFDKTADDPVNNPNGYTFDPTYVFAPNQGIRGFFGVRYSIR</sequence>
<dbReference type="InterPro" id="IPR037066">
    <property type="entry name" value="Plug_dom_sf"/>
</dbReference>
<keyword evidence="7 8" id="KW-0998">Cell outer membrane</keyword>
<keyword evidence="3 8" id="KW-1134">Transmembrane beta strand</keyword>
<evidence type="ECO:0000256" key="3">
    <source>
        <dbReference type="ARBA" id="ARBA00022452"/>
    </source>
</evidence>
<dbReference type="InterPro" id="IPR039426">
    <property type="entry name" value="TonB-dep_rcpt-like"/>
</dbReference>
<dbReference type="InterPro" id="IPR008969">
    <property type="entry name" value="CarboxyPept-like_regulatory"/>
</dbReference>
<dbReference type="AlphaFoldDB" id="A1ZRJ4"/>
<evidence type="ECO:0000256" key="4">
    <source>
        <dbReference type="ARBA" id="ARBA00022692"/>
    </source>
</evidence>
<dbReference type="GO" id="GO:0015344">
    <property type="term" value="F:siderophore uptake transmembrane transporter activity"/>
    <property type="evidence" value="ECO:0007669"/>
    <property type="project" value="TreeGrafter"/>
</dbReference>
<protein>
    <submittedName>
        <fullName evidence="12">Putative TonB-dependent outer membrane protein</fullName>
    </submittedName>
</protein>
<keyword evidence="5 9" id="KW-0798">TonB box</keyword>
<dbReference type="PANTHER" id="PTHR30069">
    <property type="entry name" value="TONB-DEPENDENT OUTER MEMBRANE RECEPTOR"/>
    <property type="match status" value="1"/>
</dbReference>
<dbReference type="Gene3D" id="2.170.130.10">
    <property type="entry name" value="TonB-dependent receptor, plug domain"/>
    <property type="match status" value="1"/>
</dbReference>
<keyword evidence="13" id="KW-1185">Reference proteome</keyword>
<dbReference type="Pfam" id="PF07715">
    <property type="entry name" value="Plug"/>
    <property type="match status" value="1"/>
</dbReference>
<evidence type="ECO:0000259" key="10">
    <source>
        <dbReference type="Pfam" id="PF00593"/>
    </source>
</evidence>
<evidence type="ECO:0000256" key="9">
    <source>
        <dbReference type="RuleBase" id="RU003357"/>
    </source>
</evidence>
<dbReference type="InterPro" id="IPR012910">
    <property type="entry name" value="Plug_dom"/>
</dbReference>
<dbReference type="Pfam" id="PF00593">
    <property type="entry name" value="TonB_dep_Rec_b-barrel"/>
    <property type="match status" value="1"/>
</dbReference>
<feature type="domain" description="TonB-dependent receptor-like beta-barrel" evidence="10">
    <location>
        <begin position="255"/>
        <end position="688"/>
    </location>
</feature>
<dbReference type="SUPFAM" id="SSF49464">
    <property type="entry name" value="Carboxypeptidase regulatory domain-like"/>
    <property type="match status" value="1"/>
</dbReference>
<evidence type="ECO:0000313" key="12">
    <source>
        <dbReference type="EMBL" id="EAY27084.1"/>
    </source>
</evidence>
<proteinExistence type="inferred from homology"/>
<keyword evidence="4 8" id="KW-0812">Transmembrane</keyword>
<dbReference type="PROSITE" id="PS52016">
    <property type="entry name" value="TONB_DEPENDENT_REC_3"/>
    <property type="match status" value="1"/>
</dbReference>
<comment type="similarity">
    <text evidence="8 9">Belongs to the TonB-dependent receptor family.</text>
</comment>
<dbReference type="EMBL" id="AAWS01000027">
    <property type="protein sequence ID" value="EAY27084.1"/>
    <property type="molecule type" value="Genomic_DNA"/>
</dbReference>
<evidence type="ECO:0000256" key="5">
    <source>
        <dbReference type="ARBA" id="ARBA00023077"/>
    </source>
</evidence>
<keyword evidence="6 8" id="KW-0472">Membrane</keyword>
<name>A1ZRJ4_MICM2</name>
<accession>A1ZRJ4</accession>
<dbReference type="SUPFAM" id="SSF56935">
    <property type="entry name" value="Porins"/>
    <property type="match status" value="1"/>
</dbReference>
<evidence type="ECO:0000256" key="2">
    <source>
        <dbReference type="ARBA" id="ARBA00022448"/>
    </source>
</evidence>
<comment type="caution">
    <text evidence="12">The sequence shown here is derived from an EMBL/GenBank/DDBJ whole genome shotgun (WGS) entry which is preliminary data.</text>
</comment>
<dbReference type="Pfam" id="PF13715">
    <property type="entry name" value="CarbopepD_reg_2"/>
    <property type="match status" value="1"/>
</dbReference>
<dbReference type="PANTHER" id="PTHR30069:SF57">
    <property type="entry name" value="TONB-DEPENDENT RECEPTOR"/>
    <property type="match status" value="1"/>
</dbReference>
<dbReference type="Gene3D" id="2.60.40.1120">
    <property type="entry name" value="Carboxypeptidase-like, regulatory domain"/>
    <property type="match status" value="1"/>
</dbReference>
<dbReference type="InterPro" id="IPR036942">
    <property type="entry name" value="Beta-barrel_TonB_sf"/>
</dbReference>
<dbReference type="InterPro" id="IPR000531">
    <property type="entry name" value="Beta-barrel_TonB"/>
</dbReference>